<feature type="non-terminal residue" evidence="3">
    <location>
        <position position="65"/>
    </location>
</feature>
<dbReference type="Pfam" id="PF18932">
    <property type="entry name" value="DUF5681"/>
    <property type="match status" value="1"/>
</dbReference>
<feature type="compositionally biased region" description="Polar residues" evidence="1">
    <location>
        <begin position="1"/>
        <end position="10"/>
    </location>
</feature>
<evidence type="ECO:0000259" key="2">
    <source>
        <dbReference type="Pfam" id="PF18932"/>
    </source>
</evidence>
<protein>
    <recommendedName>
        <fullName evidence="2">DUF5681 domain-containing protein</fullName>
    </recommendedName>
</protein>
<comment type="caution">
    <text evidence="3">The sequence shown here is derived from an EMBL/GenBank/DDBJ whole genome shotgun (WGS) entry which is preliminary data.</text>
</comment>
<dbReference type="EMBL" id="LAZR01021601">
    <property type="protein sequence ID" value="KKL84793.1"/>
    <property type="molecule type" value="Genomic_DNA"/>
</dbReference>
<reference evidence="3" key="1">
    <citation type="journal article" date="2015" name="Nature">
        <title>Complex archaea that bridge the gap between prokaryotes and eukaryotes.</title>
        <authorList>
            <person name="Spang A."/>
            <person name="Saw J.H."/>
            <person name="Jorgensen S.L."/>
            <person name="Zaremba-Niedzwiedzka K."/>
            <person name="Martijn J."/>
            <person name="Lind A.E."/>
            <person name="van Eijk R."/>
            <person name="Schleper C."/>
            <person name="Guy L."/>
            <person name="Ettema T.J."/>
        </authorList>
    </citation>
    <scope>NUCLEOTIDE SEQUENCE</scope>
</reference>
<name>A0A0F9FES8_9ZZZZ</name>
<gene>
    <name evidence="3" type="ORF">LCGC14_1961150</name>
</gene>
<sequence length="65" mass="7367">MANPNWTKGVSGNPKGRPKKPLSEKFEAAVRKVEKIKGKPLFEHFVEQAYEDNNVLVAVMKKRIS</sequence>
<evidence type="ECO:0000313" key="3">
    <source>
        <dbReference type="EMBL" id="KKL84793.1"/>
    </source>
</evidence>
<feature type="domain" description="DUF5681" evidence="2">
    <location>
        <begin position="5"/>
        <end position="38"/>
    </location>
</feature>
<dbReference type="InterPro" id="IPR043736">
    <property type="entry name" value="DUF5681"/>
</dbReference>
<dbReference type="AlphaFoldDB" id="A0A0F9FES8"/>
<accession>A0A0F9FES8</accession>
<evidence type="ECO:0000256" key="1">
    <source>
        <dbReference type="SAM" id="MobiDB-lite"/>
    </source>
</evidence>
<proteinExistence type="predicted"/>
<feature type="region of interest" description="Disordered" evidence="1">
    <location>
        <begin position="1"/>
        <end position="24"/>
    </location>
</feature>
<organism evidence="3">
    <name type="scientific">marine sediment metagenome</name>
    <dbReference type="NCBI Taxonomy" id="412755"/>
    <lineage>
        <taxon>unclassified sequences</taxon>
        <taxon>metagenomes</taxon>
        <taxon>ecological metagenomes</taxon>
    </lineage>
</organism>